<dbReference type="PROSITE" id="PS51257">
    <property type="entry name" value="PROKAR_LIPOPROTEIN"/>
    <property type="match status" value="1"/>
</dbReference>
<dbReference type="KEGG" id="slf:JEQ17_26240"/>
<gene>
    <name evidence="2" type="ORF">JEQ17_26240</name>
</gene>
<keyword evidence="3" id="KW-1185">Reference proteome</keyword>
<dbReference type="AlphaFoldDB" id="A0A7T7I7P8"/>
<feature type="region of interest" description="Disordered" evidence="1">
    <location>
        <begin position="42"/>
        <end position="68"/>
    </location>
</feature>
<sequence>MRGVGTSVPRPGGALKAVITAVAVLAALGLLVSACGTGGTGARDEGPAADSVSAGAAEAGVPSASPTRERADAIRLVRADPGVSAAVKRDLKPCFGDEYPVDVSYGNLTGGTADDVLVNVMTCGDAVGVGSYVYREDGDAYKNVFRAEEPPVYAEIDRGDLVVTQQVYGKGDSLEYPSGEQVITYRWTANRFAERARTTNDYSKVVGGETPVPTEN</sequence>
<name>A0A7T7I7P8_9ACTN</name>
<dbReference type="EMBL" id="CP066831">
    <property type="protein sequence ID" value="QQM42578.1"/>
    <property type="molecule type" value="Genomic_DNA"/>
</dbReference>
<feature type="compositionally biased region" description="Low complexity" evidence="1">
    <location>
        <begin position="48"/>
        <end position="66"/>
    </location>
</feature>
<dbReference type="Proteomes" id="UP000595636">
    <property type="component" value="Chromosome"/>
</dbReference>
<accession>A0A7T7I7P8</accession>
<evidence type="ECO:0000313" key="3">
    <source>
        <dbReference type="Proteomes" id="UP000595636"/>
    </source>
</evidence>
<evidence type="ECO:0000256" key="1">
    <source>
        <dbReference type="SAM" id="MobiDB-lite"/>
    </source>
</evidence>
<protein>
    <recommendedName>
        <fullName evidence="4">Lipoprotein CseA</fullName>
    </recommendedName>
</protein>
<proteinExistence type="predicted"/>
<evidence type="ECO:0008006" key="4">
    <source>
        <dbReference type="Google" id="ProtNLM"/>
    </source>
</evidence>
<organism evidence="2 3">
    <name type="scientific">Streptomyces liliifuscus</name>
    <dbReference type="NCBI Taxonomy" id="2797636"/>
    <lineage>
        <taxon>Bacteria</taxon>
        <taxon>Bacillati</taxon>
        <taxon>Actinomycetota</taxon>
        <taxon>Actinomycetes</taxon>
        <taxon>Kitasatosporales</taxon>
        <taxon>Streptomycetaceae</taxon>
        <taxon>Streptomyces</taxon>
    </lineage>
</organism>
<reference evidence="2 3" key="1">
    <citation type="submission" date="2020-12" db="EMBL/GenBank/DDBJ databases">
        <title>A novel species.</title>
        <authorList>
            <person name="Li K."/>
        </authorList>
    </citation>
    <scope>NUCLEOTIDE SEQUENCE [LARGE SCALE GENOMIC DNA]</scope>
    <source>
        <strain evidence="2 3">ZYC-3</strain>
    </source>
</reference>
<evidence type="ECO:0000313" key="2">
    <source>
        <dbReference type="EMBL" id="QQM42578.1"/>
    </source>
</evidence>